<gene>
    <name evidence="6" type="ORF">B0T18DRAFT_440135</name>
</gene>
<feature type="domain" description="Ketoreductase" evidence="5">
    <location>
        <begin position="13"/>
        <end position="197"/>
    </location>
</feature>
<keyword evidence="2" id="KW-0521">NADP</keyword>
<dbReference type="InterPro" id="IPR036291">
    <property type="entry name" value="NAD(P)-bd_dom_sf"/>
</dbReference>
<evidence type="ECO:0000313" key="6">
    <source>
        <dbReference type="EMBL" id="KAK0740472.1"/>
    </source>
</evidence>
<dbReference type="Proteomes" id="UP001172155">
    <property type="component" value="Unassembled WGS sequence"/>
</dbReference>
<dbReference type="PANTHER" id="PTHR42760:SF133">
    <property type="entry name" value="3-OXOACYL-[ACYL-CARRIER-PROTEIN] REDUCTASE"/>
    <property type="match status" value="1"/>
</dbReference>
<evidence type="ECO:0000259" key="5">
    <source>
        <dbReference type="SMART" id="SM00822"/>
    </source>
</evidence>
<name>A0AA40EJG8_9PEZI</name>
<accession>A0AA40EJG8</accession>
<evidence type="ECO:0000256" key="4">
    <source>
        <dbReference type="RuleBase" id="RU000363"/>
    </source>
</evidence>
<dbReference type="EMBL" id="JAUKUD010000006">
    <property type="protein sequence ID" value="KAK0740472.1"/>
    <property type="molecule type" value="Genomic_DNA"/>
</dbReference>
<comment type="caution">
    <text evidence="6">The sequence shown here is derived from an EMBL/GenBank/DDBJ whole genome shotgun (WGS) entry which is preliminary data.</text>
</comment>
<dbReference type="SMART" id="SM00822">
    <property type="entry name" value="PKS_KR"/>
    <property type="match status" value="1"/>
</dbReference>
<dbReference type="InterPro" id="IPR002347">
    <property type="entry name" value="SDR_fam"/>
</dbReference>
<protein>
    <recommendedName>
        <fullName evidence="5">Ketoreductase domain-containing protein</fullName>
    </recommendedName>
</protein>
<proteinExistence type="inferred from homology"/>
<reference evidence="6" key="1">
    <citation type="submission" date="2023-06" db="EMBL/GenBank/DDBJ databases">
        <title>Genome-scale phylogeny and comparative genomics of the fungal order Sordariales.</title>
        <authorList>
            <consortium name="Lawrence Berkeley National Laboratory"/>
            <person name="Hensen N."/>
            <person name="Bonometti L."/>
            <person name="Westerberg I."/>
            <person name="Brannstrom I.O."/>
            <person name="Guillou S."/>
            <person name="Cros-Aarteil S."/>
            <person name="Calhoun S."/>
            <person name="Haridas S."/>
            <person name="Kuo A."/>
            <person name="Mondo S."/>
            <person name="Pangilinan J."/>
            <person name="Riley R."/>
            <person name="LaButti K."/>
            <person name="Andreopoulos B."/>
            <person name="Lipzen A."/>
            <person name="Chen C."/>
            <person name="Yanf M."/>
            <person name="Daum C."/>
            <person name="Ng V."/>
            <person name="Clum A."/>
            <person name="Steindorff A."/>
            <person name="Ohm R."/>
            <person name="Martin F."/>
            <person name="Silar P."/>
            <person name="Natvig D."/>
            <person name="Lalanne C."/>
            <person name="Gautier V."/>
            <person name="Ament-velasquez S.L."/>
            <person name="Kruys A."/>
            <person name="Hutchinson M.I."/>
            <person name="Powell A.J."/>
            <person name="Barry K."/>
            <person name="Miller A.N."/>
            <person name="Grigoriev I.V."/>
            <person name="Debuchy R."/>
            <person name="Gladieux P."/>
            <person name="Thoren M.H."/>
            <person name="Johannesson H."/>
        </authorList>
    </citation>
    <scope>NUCLEOTIDE SEQUENCE</scope>
    <source>
        <strain evidence="6">SMH3187-1</strain>
    </source>
</reference>
<evidence type="ECO:0000313" key="7">
    <source>
        <dbReference type="Proteomes" id="UP001172155"/>
    </source>
</evidence>
<dbReference type="Pfam" id="PF00106">
    <property type="entry name" value="adh_short"/>
    <property type="match status" value="1"/>
</dbReference>
<sequence length="248" mass="26626">MASKLFQSTLRGRTAAITGASGGIGLAIAERFLHEGSSVVLLGRDAQKLKVAASQLPHDDRIREHVLDVRLEQSWADAIPLFPDVDILINCAGISQRSLLVRTSEDEIRDILDTNLVGTILGCRAVARHWLKSKRRREPLPDYCIINLSSLLGVRGCAGTSVYSASKAGIIGLTTSLAAEFRGTRVNAILPGYIDTAMTNDADKPQKMKIPVARFGTPDEVADAAAFLAKNKYANNCILNLDGGLSAT</sequence>
<dbReference type="PROSITE" id="PS00061">
    <property type="entry name" value="ADH_SHORT"/>
    <property type="match status" value="1"/>
</dbReference>
<keyword evidence="3" id="KW-0560">Oxidoreductase</keyword>
<evidence type="ECO:0000256" key="2">
    <source>
        <dbReference type="ARBA" id="ARBA00022857"/>
    </source>
</evidence>
<dbReference type="Gene3D" id="3.40.50.720">
    <property type="entry name" value="NAD(P)-binding Rossmann-like Domain"/>
    <property type="match status" value="1"/>
</dbReference>
<dbReference type="SUPFAM" id="SSF51735">
    <property type="entry name" value="NAD(P)-binding Rossmann-fold domains"/>
    <property type="match status" value="1"/>
</dbReference>
<keyword evidence="7" id="KW-1185">Reference proteome</keyword>
<dbReference type="AlphaFoldDB" id="A0AA40EJG8"/>
<dbReference type="PRINTS" id="PR00081">
    <property type="entry name" value="GDHRDH"/>
</dbReference>
<dbReference type="InterPro" id="IPR020904">
    <property type="entry name" value="Sc_DH/Rdtase_CS"/>
</dbReference>
<organism evidence="6 7">
    <name type="scientific">Schizothecium vesticola</name>
    <dbReference type="NCBI Taxonomy" id="314040"/>
    <lineage>
        <taxon>Eukaryota</taxon>
        <taxon>Fungi</taxon>
        <taxon>Dikarya</taxon>
        <taxon>Ascomycota</taxon>
        <taxon>Pezizomycotina</taxon>
        <taxon>Sordariomycetes</taxon>
        <taxon>Sordariomycetidae</taxon>
        <taxon>Sordariales</taxon>
        <taxon>Schizotheciaceae</taxon>
        <taxon>Schizothecium</taxon>
    </lineage>
</organism>
<dbReference type="GO" id="GO:0016616">
    <property type="term" value="F:oxidoreductase activity, acting on the CH-OH group of donors, NAD or NADP as acceptor"/>
    <property type="evidence" value="ECO:0007669"/>
    <property type="project" value="TreeGrafter"/>
</dbReference>
<evidence type="ECO:0000256" key="3">
    <source>
        <dbReference type="ARBA" id="ARBA00023002"/>
    </source>
</evidence>
<comment type="similarity">
    <text evidence="1 4">Belongs to the short-chain dehydrogenases/reductases (SDR) family.</text>
</comment>
<dbReference type="PANTHER" id="PTHR42760">
    <property type="entry name" value="SHORT-CHAIN DEHYDROGENASES/REDUCTASES FAMILY MEMBER"/>
    <property type="match status" value="1"/>
</dbReference>
<dbReference type="GO" id="GO:0048038">
    <property type="term" value="F:quinone binding"/>
    <property type="evidence" value="ECO:0007669"/>
    <property type="project" value="TreeGrafter"/>
</dbReference>
<dbReference type="InterPro" id="IPR057326">
    <property type="entry name" value="KR_dom"/>
</dbReference>
<dbReference type="GO" id="GO:0006633">
    <property type="term" value="P:fatty acid biosynthetic process"/>
    <property type="evidence" value="ECO:0007669"/>
    <property type="project" value="TreeGrafter"/>
</dbReference>
<dbReference type="PRINTS" id="PR00080">
    <property type="entry name" value="SDRFAMILY"/>
</dbReference>
<evidence type="ECO:0000256" key="1">
    <source>
        <dbReference type="ARBA" id="ARBA00006484"/>
    </source>
</evidence>